<dbReference type="InterPro" id="IPR023089">
    <property type="entry name" value="YozE_SAM-like"/>
</dbReference>
<organism evidence="3 4">
    <name type="scientific">Streptococcus lutetiensis 033</name>
    <dbReference type="NCBI Taxonomy" id="1076934"/>
    <lineage>
        <taxon>Bacteria</taxon>
        <taxon>Bacillati</taxon>
        <taxon>Bacillota</taxon>
        <taxon>Bacilli</taxon>
        <taxon>Lactobacillales</taxon>
        <taxon>Streptococcaceae</taxon>
        <taxon>Streptococcus</taxon>
    </lineage>
</organism>
<dbReference type="SUPFAM" id="SSF140652">
    <property type="entry name" value="YozE-like"/>
    <property type="match status" value="1"/>
</dbReference>
<dbReference type="GO" id="GO:0004180">
    <property type="term" value="F:carboxypeptidase activity"/>
    <property type="evidence" value="ECO:0007669"/>
    <property type="project" value="UniProtKB-KW"/>
</dbReference>
<evidence type="ECO:0000313" key="4">
    <source>
        <dbReference type="Proteomes" id="UP000015268"/>
    </source>
</evidence>
<protein>
    <recommendedName>
        <fullName evidence="1">UPF0346 protein KE3_1551</fullName>
    </recommendedName>
</protein>
<name>A0AB33AMW5_9STRE</name>
<keyword evidence="3" id="KW-0645">Protease</keyword>
<proteinExistence type="inferred from homology"/>
<dbReference type="EMBL" id="CP003025">
    <property type="protein sequence ID" value="AGS06018.1"/>
    <property type="molecule type" value="Genomic_DNA"/>
</dbReference>
<sequence length="73" mass="8739">MAMRKSFYTWLMTQRNPKSHEPVAILADLVFEDTTFPKHTDDFETISRYLEDEASFAFNLSEFDKIWEDYLAH</sequence>
<keyword evidence="3" id="KW-0378">Hydrolase</keyword>
<reference evidence="3 4" key="1">
    <citation type="journal article" date="2013" name="BMC Microbiol.">
        <title>Dynamics of fecal microbial communities in children with diarrhea of unknown etiology and genomic analysis of associated Streptococcus lutetiensis.</title>
        <authorList>
            <person name="Jin D."/>
            <person name="Chen C."/>
            <person name="Li L."/>
            <person name="Lu S."/>
            <person name="Li Z."/>
            <person name="Zhou Z."/>
            <person name="Jing H."/>
            <person name="Xu Y."/>
            <person name="Du P."/>
            <person name="Wang H."/>
            <person name="Xiong Y."/>
            <person name="Zheng H."/>
            <person name="Bai X."/>
            <person name="Sun H."/>
            <person name="Wang L."/>
            <person name="Ye C."/>
            <person name="Gottschalk M."/>
            <person name="Xu J."/>
        </authorList>
    </citation>
    <scope>NUCLEOTIDE SEQUENCE [LARGE SCALE GENOMIC DNA]</scope>
    <source>
        <strain evidence="3 4">033</strain>
    </source>
</reference>
<dbReference type="InterPro" id="IPR036806">
    <property type="entry name" value="YozE_SAM-like_sf"/>
</dbReference>
<dbReference type="InterPro" id="IPR010673">
    <property type="entry name" value="UPF0346"/>
</dbReference>
<keyword evidence="4" id="KW-1185">Reference proteome</keyword>
<dbReference type="AlphaFoldDB" id="A0AB33AMW5"/>
<evidence type="ECO:0000256" key="1">
    <source>
        <dbReference type="HAMAP-Rule" id="MF_01538"/>
    </source>
</evidence>
<dbReference type="Proteomes" id="UP000015268">
    <property type="component" value="Chromosome"/>
</dbReference>
<dbReference type="Gene3D" id="1.10.150.260">
    <property type="entry name" value="YozE SAM-like"/>
    <property type="match status" value="1"/>
</dbReference>
<dbReference type="PIRSF" id="PIRSF037262">
    <property type="entry name" value="UCP037262"/>
    <property type="match status" value="1"/>
</dbReference>
<feature type="domain" description="YozE SAM-like" evidence="2">
    <location>
        <begin position="6"/>
        <end position="71"/>
    </location>
</feature>
<dbReference type="NCBIfam" id="NF010193">
    <property type="entry name" value="PRK13672.1"/>
    <property type="match status" value="1"/>
</dbReference>
<gene>
    <name evidence="3" type="ORF">KE3_1551</name>
</gene>
<dbReference type="HAMAP" id="MF_01538">
    <property type="entry name" value="UPF0346"/>
    <property type="match status" value="1"/>
</dbReference>
<keyword evidence="3" id="KW-0121">Carboxypeptidase</keyword>
<comment type="similarity">
    <text evidence="1">Belongs to the UPF0346 family.</text>
</comment>
<dbReference type="KEGG" id="slu:KE3_1551"/>
<evidence type="ECO:0000259" key="2">
    <source>
        <dbReference type="Pfam" id="PF06855"/>
    </source>
</evidence>
<dbReference type="Pfam" id="PF06855">
    <property type="entry name" value="YozE_SAM_like"/>
    <property type="match status" value="1"/>
</dbReference>
<accession>A0AB33AMW5</accession>
<evidence type="ECO:0000313" key="3">
    <source>
        <dbReference type="EMBL" id="AGS06018.1"/>
    </source>
</evidence>